<protein>
    <submittedName>
        <fullName evidence="1">Uncharacterized protein</fullName>
    </submittedName>
</protein>
<evidence type="ECO:0000313" key="1">
    <source>
        <dbReference type="EMBL" id="MPD01587.1"/>
    </source>
</evidence>
<dbReference type="AlphaFoldDB" id="A0A5B7K4W7"/>
<proteinExistence type="predicted"/>
<keyword evidence="2" id="KW-1185">Reference proteome</keyword>
<organism evidence="1 2">
    <name type="scientific">Portunus trituberculatus</name>
    <name type="common">Swimming crab</name>
    <name type="synonym">Neptunus trituberculatus</name>
    <dbReference type="NCBI Taxonomy" id="210409"/>
    <lineage>
        <taxon>Eukaryota</taxon>
        <taxon>Metazoa</taxon>
        <taxon>Ecdysozoa</taxon>
        <taxon>Arthropoda</taxon>
        <taxon>Crustacea</taxon>
        <taxon>Multicrustacea</taxon>
        <taxon>Malacostraca</taxon>
        <taxon>Eumalacostraca</taxon>
        <taxon>Eucarida</taxon>
        <taxon>Decapoda</taxon>
        <taxon>Pleocyemata</taxon>
        <taxon>Brachyura</taxon>
        <taxon>Eubrachyura</taxon>
        <taxon>Portunoidea</taxon>
        <taxon>Portunidae</taxon>
        <taxon>Portuninae</taxon>
        <taxon>Portunus</taxon>
    </lineage>
</organism>
<gene>
    <name evidence="1" type="ORF">E2C01_097121</name>
</gene>
<sequence>MNTLEFITVWGPRRLQSSSRRCGKLGIMDNIKGICGASQPASTGAWRSVFMPLPLECQHPSTSVC</sequence>
<comment type="caution">
    <text evidence="1">The sequence shown here is derived from an EMBL/GenBank/DDBJ whole genome shotgun (WGS) entry which is preliminary data.</text>
</comment>
<dbReference type="EMBL" id="VSRR010127782">
    <property type="protein sequence ID" value="MPD01587.1"/>
    <property type="molecule type" value="Genomic_DNA"/>
</dbReference>
<accession>A0A5B7K4W7</accession>
<name>A0A5B7K4W7_PORTR</name>
<evidence type="ECO:0000313" key="2">
    <source>
        <dbReference type="Proteomes" id="UP000324222"/>
    </source>
</evidence>
<dbReference type="Proteomes" id="UP000324222">
    <property type="component" value="Unassembled WGS sequence"/>
</dbReference>
<reference evidence="1 2" key="1">
    <citation type="submission" date="2019-05" db="EMBL/GenBank/DDBJ databases">
        <title>Another draft genome of Portunus trituberculatus and its Hox gene families provides insights of decapod evolution.</title>
        <authorList>
            <person name="Jeong J.-H."/>
            <person name="Song I."/>
            <person name="Kim S."/>
            <person name="Choi T."/>
            <person name="Kim D."/>
            <person name="Ryu S."/>
            <person name="Kim W."/>
        </authorList>
    </citation>
    <scope>NUCLEOTIDE SEQUENCE [LARGE SCALE GENOMIC DNA]</scope>
    <source>
        <tissue evidence="1">Muscle</tissue>
    </source>
</reference>